<feature type="domain" description="PLD phosphodiesterase" evidence="1">
    <location>
        <begin position="319"/>
        <end position="351"/>
    </location>
</feature>
<evidence type="ECO:0000313" key="2">
    <source>
        <dbReference type="EMBL" id="MFL9925043.1"/>
    </source>
</evidence>
<dbReference type="RefSeq" id="WP_408158231.1">
    <property type="nucleotide sequence ID" value="NZ_JAQQFM010000005.1"/>
</dbReference>
<dbReference type="PROSITE" id="PS50035">
    <property type="entry name" value="PLD"/>
    <property type="match status" value="1"/>
</dbReference>
<accession>A0ABW9A8F4</accession>
<name>A0ABW9A8F4_9BURK</name>
<dbReference type="Proteomes" id="UP001629246">
    <property type="component" value="Unassembled WGS sequence"/>
</dbReference>
<reference evidence="2 3" key="1">
    <citation type="journal article" date="2024" name="Chem. Sci.">
        <title>Discovery of megapolipeptins by genome mining of a Burkholderiales bacteria collection.</title>
        <authorList>
            <person name="Paulo B.S."/>
            <person name="Recchia M.J.J."/>
            <person name="Lee S."/>
            <person name="Fergusson C.H."/>
            <person name="Romanowski S.B."/>
            <person name="Hernandez A."/>
            <person name="Krull N."/>
            <person name="Liu D.Y."/>
            <person name="Cavanagh H."/>
            <person name="Bos A."/>
            <person name="Gray C.A."/>
            <person name="Murphy B.T."/>
            <person name="Linington R.G."/>
            <person name="Eustaquio A.S."/>
        </authorList>
    </citation>
    <scope>NUCLEOTIDE SEQUENCE [LARGE SCALE GENOMIC DNA]</scope>
    <source>
        <strain evidence="2 3">RL21-008-BIB-A</strain>
    </source>
</reference>
<proteinExistence type="predicted"/>
<dbReference type="Gene3D" id="3.30.870.10">
    <property type="entry name" value="Endonuclease Chain A"/>
    <property type="match status" value="2"/>
</dbReference>
<keyword evidence="3" id="KW-1185">Reference proteome</keyword>
<comment type="caution">
    <text evidence="2">The sequence shown here is derived from an EMBL/GenBank/DDBJ whole genome shotgun (WGS) entry which is preliminary data.</text>
</comment>
<organism evidence="2 3">
    <name type="scientific">Herbaspirillum lusitanum</name>
    <dbReference type="NCBI Taxonomy" id="213312"/>
    <lineage>
        <taxon>Bacteria</taxon>
        <taxon>Pseudomonadati</taxon>
        <taxon>Pseudomonadota</taxon>
        <taxon>Betaproteobacteria</taxon>
        <taxon>Burkholderiales</taxon>
        <taxon>Oxalobacteraceae</taxon>
        <taxon>Herbaspirillum</taxon>
    </lineage>
</organism>
<protein>
    <recommendedName>
        <fullName evidence="1">PLD phosphodiesterase domain-containing protein</fullName>
    </recommendedName>
</protein>
<dbReference type="InterPro" id="IPR001736">
    <property type="entry name" value="PLipase_D/transphosphatidylase"/>
</dbReference>
<dbReference type="EMBL" id="JAQQFM010000005">
    <property type="protein sequence ID" value="MFL9925043.1"/>
    <property type="molecule type" value="Genomic_DNA"/>
</dbReference>
<sequence>MSIAYQHRPLPELFADLAIESDQDPIQQLLALTFEFDDRQLLNLMAGVPLNDDSTLSVNRLRFLDGCQPTVVYDASNTSAFNALPHFMNLLPVKAAPYSCHHAKAYLVITGASMRLVLGSFNLTRTGLSRNREVFAEFEWRQNSTGKPESHADADVWRDFAAILEKGYRGRGAAQHSAELASAAATIRGRVADVAGGQRVLIASGFSHLEANAAIDQLAALWRSRHRGAPVEVVAVSPFFDQASSYLIDDLVARIGVPASMRVVTGAKEVGNLSQRHFGKAGGGLETRYLHLIHADMSAQERRRIAVANDIRDGTVMLEARALHAKVIVLCGEQGKNNLYYIGSANFTRKAWLGDNQELGVAWFEDGASSDVARGLMEGVSADPANHYDTLPAVRIQQEREEDRDYAGGIAYPEFILRITLHGSEALQFMQFHFETHPDQPASFDHYRIQWGRHVLEVSEMRSQAFPWAAASSVLLQRENLHFQPLEAPDIAGYYLPYILQDGLREQADLVLFPDPEAWLAYYLNPYSGVATGGPDERLPNDAGGEDGDYPDREANPVIAMQRYLNLFADTEAALIERARLVAGREPLSETGYRRHFGKPLTTFLCLLDREQARMRKHGESQMADMIWLFKAGELLGLCRKLGESLPLIKELVNTLEQRIAACGSSGNNAMQSYAHYQGRARS</sequence>
<gene>
    <name evidence="2" type="ORF">PQR62_12265</name>
</gene>
<evidence type="ECO:0000313" key="3">
    <source>
        <dbReference type="Proteomes" id="UP001629246"/>
    </source>
</evidence>
<evidence type="ECO:0000259" key="1">
    <source>
        <dbReference type="PROSITE" id="PS50035"/>
    </source>
</evidence>